<reference evidence="1 2" key="1">
    <citation type="submission" date="2020-07" db="EMBL/GenBank/DDBJ databases">
        <title>Genomic Encyclopedia of Type Strains, Phase IV (KMG-V): Genome sequencing to study the core and pangenomes of soil and plant-associated prokaryotes.</title>
        <authorList>
            <person name="Whitman W."/>
        </authorList>
    </citation>
    <scope>NUCLEOTIDE SEQUENCE [LARGE SCALE GENOMIC DNA]</scope>
    <source>
        <strain evidence="1 2">RH4WT92</strain>
    </source>
</reference>
<protein>
    <submittedName>
        <fullName evidence="1">Uncharacterized protein</fullName>
    </submittedName>
</protein>
<organism evidence="1 2">
    <name type="scientific">Brucella intermedia</name>
    <dbReference type="NCBI Taxonomy" id="94625"/>
    <lineage>
        <taxon>Bacteria</taxon>
        <taxon>Pseudomonadati</taxon>
        <taxon>Pseudomonadota</taxon>
        <taxon>Alphaproteobacteria</taxon>
        <taxon>Hyphomicrobiales</taxon>
        <taxon>Brucellaceae</taxon>
        <taxon>Brucella/Ochrobactrum group</taxon>
        <taxon>Brucella</taxon>
    </lineage>
</organism>
<evidence type="ECO:0000313" key="2">
    <source>
        <dbReference type="Proteomes" id="UP000578622"/>
    </source>
</evidence>
<evidence type="ECO:0000313" key="1">
    <source>
        <dbReference type="EMBL" id="MBA8853798.1"/>
    </source>
</evidence>
<keyword evidence="2" id="KW-1185">Reference proteome</keyword>
<proteinExistence type="predicted"/>
<accession>A0ABR6AWG2</accession>
<sequence>MAVLRFFFRMFPDRDTISTKIMQTFYARFSMQICLFRYISSLP</sequence>
<comment type="caution">
    <text evidence="1">The sequence shown here is derived from an EMBL/GenBank/DDBJ whole genome shotgun (WGS) entry which is preliminary data.</text>
</comment>
<dbReference type="EMBL" id="JACGXG010000019">
    <property type="protein sequence ID" value="MBA8853798.1"/>
    <property type="molecule type" value="Genomic_DNA"/>
</dbReference>
<dbReference type="Proteomes" id="UP000578622">
    <property type="component" value="Unassembled WGS sequence"/>
</dbReference>
<gene>
    <name evidence="1" type="ORF">FHW20_004783</name>
</gene>
<name>A0ABR6AWG2_9HYPH</name>